<gene>
    <name evidence="4" type="ORF">FJ657_05735</name>
</gene>
<accession>A0A506Y693</accession>
<protein>
    <submittedName>
        <fullName evidence="4">Putative F420-0 ABC transporter substrate-binding protein</fullName>
    </submittedName>
</protein>
<dbReference type="PROSITE" id="PS50983">
    <property type="entry name" value="FE_B12_PBP"/>
    <property type="match status" value="1"/>
</dbReference>
<comment type="caution">
    <text evidence="4">The sequence shown here is derived from an EMBL/GenBank/DDBJ whole genome shotgun (WGS) entry which is preliminary data.</text>
</comment>
<dbReference type="InterPro" id="IPR050902">
    <property type="entry name" value="ABC_Transporter_SBP"/>
</dbReference>
<dbReference type="SUPFAM" id="SSF53807">
    <property type="entry name" value="Helical backbone' metal receptor"/>
    <property type="match status" value="1"/>
</dbReference>
<dbReference type="InterPro" id="IPR002491">
    <property type="entry name" value="ABC_transptr_periplasmic_BD"/>
</dbReference>
<dbReference type="PANTHER" id="PTHR30535:SF7">
    <property type="entry name" value="IRON(III) DICITRATE-BINDING PROTEIN"/>
    <property type="match status" value="1"/>
</dbReference>
<feature type="domain" description="Fe/B12 periplasmic-binding" evidence="3">
    <location>
        <begin position="62"/>
        <end position="332"/>
    </location>
</feature>
<keyword evidence="2" id="KW-0732">Signal</keyword>
<dbReference type="Proteomes" id="UP000316252">
    <property type="component" value="Unassembled WGS sequence"/>
</dbReference>
<proteinExistence type="inferred from homology"/>
<evidence type="ECO:0000313" key="4">
    <source>
        <dbReference type="EMBL" id="TPW76538.1"/>
    </source>
</evidence>
<dbReference type="Gene3D" id="3.40.50.1980">
    <property type="entry name" value="Nitrogenase molybdenum iron protein domain"/>
    <property type="match status" value="2"/>
</dbReference>
<dbReference type="InterPro" id="IPR022287">
    <property type="entry name" value="ABC_trnsptr_F420-0_sub-bd_pred"/>
</dbReference>
<dbReference type="NCBIfam" id="TIGR03868">
    <property type="entry name" value="F420-O_ABCperi"/>
    <property type="match status" value="1"/>
</dbReference>
<evidence type="ECO:0000256" key="2">
    <source>
        <dbReference type="SAM" id="SignalP"/>
    </source>
</evidence>
<name>A0A506Y693_9MICO</name>
<keyword evidence="5" id="KW-1185">Reference proteome</keyword>
<feature type="chain" id="PRO_5021352792" evidence="2">
    <location>
        <begin position="27"/>
        <end position="332"/>
    </location>
</feature>
<dbReference type="AlphaFoldDB" id="A0A506Y693"/>
<dbReference type="Pfam" id="PF01497">
    <property type="entry name" value="Peripla_BP_2"/>
    <property type="match status" value="1"/>
</dbReference>
<dbReference type="OrthoDB" id="9797850at2"/>
<reference evidence="4 5" key="1">
    <citation type="submission" date="2019-06" db="EMBL/GenBank/DDBJ databases">
        <authorList>
            <person name="Li F."/>
        </authorList>
    </citation>
    <scope>NUCLEOTIDE SEQUENCE [LARGE SCALE GENOMIC DNA]</scope>
    <source>
        <strain evidence="4 5">10F1D-1</strain>
    </source>
</reference>
<evidence type="ECO:0000259" key="3">
    <source>
        <dbReference type="PROSITE" id="PS50983"/>
    </source>
</evidence>
<dbReference type="PANTHER" id="PTHR30535">
    <property type="entry name" value="VITAMIN B12-BINDING PROTEIN"/>
    <property type="match status" value="1"/>
</dbReference>
<organism evidence="4 5">
    <name type="scientific">Schumannella soli</name>
    <dbReference type="NCBI Taxonomy" id="2590779"/>
    <lineage>
        <taxon>Bacteria</taxon>
        <taxon>Bacillati</taxon>
        <taxon>Actinomycetota</taxon>
        <taxon>Actinomycetes</taxon>
        <taxon>Micrococcales</taxon>
        <taxon>Microbacteriaceae</taxon>
        <taxon>Schumannella</taxon>
    </lineage>
</organism>
<evidence type="ECO:0000313" key="5">
    <source>
        <dbReference type="Proteomes" id="UP000316252"/>
    </source>
</evidence>
<evidence type="ECO:0000256" key="1">
    <source>
        <dbReference type="ARBA" id="ARBA00008814"/>
    </source>
</evidence>
<comment type="similarity">
    <text evidence="1">Belongs to the bacterial solute-binding protein 8 family.</text>
</comment>
<sequence>MLTAAALAPTAGLAVIALLAGCSASAAPADSASTGASGSTSAKAVTLDNCGFDETIATPPKRVITVKSTSTEMMLALGVGDRIVGTAFQDGAVPSKWKAEAPKRNDVSDQMPSPESVLDLEPDLVYSGWESAFSADAAGTRAELHKLGIASYVQPAACRSQGAPAKLSFDDVFGEIDEAGRIFGVEPTATKLVAAQKKQLAGIHRDDRGLTALWYSSGTDTPYVGAGTGAPEMVLEAAGLTNVAADVKQTWASLGWESIVDADPDVIVLIDADWNTAKSKIAQLEANPATANLAAVKQHRYITLPFAASEAGVRSVEAVDSVATQLAKLKLG</sequence>
<feature type="signal peptide" evidence="2">
    <location>
        <begin position="1"/>
        <end position="26"/>
    </location>
</feature>
<dbReference type="EMBL" id="VHQG01000002">
    <property type="protein sequence ID" value="TPW76538.1"/>
    <property type="molecule type" value="Genomic_DNA"/>
</dbReference>